<dbReference type="InterPro" id="IPR006977">
    <property type="entry name" value="Yip1_dom"/>
</dbReference>
<evidence type="ECO:0000256" key="4">
    <source>
        <dbReference type="ARBA" id="ARBA00023136"/>
    </source>
</evidence>
<evidence type="ECO:0000313" key="7">
    <source>
        <dbReference type="EMBL" id="EWH33800.1"/>
    </source>
</evidence>
<protein>
    <recommendedName>
        <fullName evidence="6">Yip1 domain-containing protein</fullName>
    </recommendedName>
</protein>
<keyword evidence="2 5" id="KW-0812">Transmembrane</keyword>
<reference evidence="7 8" key="1">
    <citation type="journal article" date="2015" name="Stand. Genomic Sci.">
        <title>Genome sequence and description of the mosquitocidal and heavy metal tolerant strain Lysinibacillus sphaericus CBAM5.</title>
        <authorList>
            <person name="Pena-Montenegro T.D."/>
            <person name="Lozano L."/>
            <person name="Dussan J."/>
        </authorList>
    </citation>
    <scope>NUCLEOTIDE SEQUENCE [LARGE SCALE GENOMIC DNA]</scope>
    <source>
        <strain evidence="7">CBAM5</strain>
    </source>
</reference>
<feature type="domain" description="Yip1" evidence="6">
    <location>
        <begin position="34"/>
        <end position="216"/>
    </location>
</feature>
<gene>
    <name evidence="7" type="ORF">P799_06305</name>
</gene>
<evidence type="ECO:0000256" key="3">
    <source>
        <dbReference type="ARBA" id="ARBA00022989"/>
    </source>
</evidence>
<feature type="transmembrane region" description="Helical" evidence="5">
    <location>
        <begin position="52"/>
        <end position="71"/>
    </location>
</feature>
<dbReference type="AlphaFoldDB" id="W7S2C7"/>
<feature type="transmembrane region" description="Helical" evidence="5">
    <location>
        <begin position="200"/>
        <end position="228"/>
    </location>
</feature>
<keyword evidence="3 5" id="KW-1133">Transmembrane helix</keyword>
<proteinExistence type="predicted"/>
<name>W7S2C7_LYSSH</name>
<feature type="transmembrane region" description="Helical" evidence="5">
    <location>
        <begin position="124"/>
        <end position="145"/>
    </location>
</feature>
<sequence>MRNMQLFYYFGGSLMENFNDTQNEERPKMNPFISVWLHPKQTARYMINEKSIGFAILIMSIGYIGSIMSGLTDSEFFTELSPWLLALLCVIFAPIAGIIGTAISALITWLFGKLFKGTGTYSDLFKGLSLTAVPFIVLIPFYLIWLITSPESLLDPNFMGSLPWIFWPAILASIVVTIWSFVISVGVVAEAHQITNWMAFFTIFIPGIILFILFFVLFFIILVGAIGVGMM</sequence>
<comment type="subcellular location">
    <subcellularLocation>
        <location evidence="1">Membrane</location>
        <topology evidence="1">Multi-pass membrane protein</topology>
    </subcellularLocation>
</comment>
<organism evidence="7 8">
    <name type="scientific">Lysinibacillus sphaericus CBAM5</name>
    <dbReference type="NCBI Taxonomy" id="1400869"/>
    <lineage>
        <taxon>Bacteria</taxon>
        <taxon>Bacillati</taxon>
        <taxon>Bacillota</taxon>
        <taxon>Bacilli</taxon>
        <taxon>Bacillales</taxon>
        <taxon>Bacillaceae</taxon>
        <taxon>Lysinibacillus</taxon>
    </lineage>
</organism>
<evidence type="ECO:0000256" key="2">
    <source>
        <dbReference type="ARBA" id="ARBA00022692"/>
    </source>
</evidence>
<evidence type="ECO:0000256" key="5">
    <source>
        <dbReference type="SAM" id="Phobius"/>
    </source>
</evidence>
<feature type="transmembrane region" description="Helical" evidence="5">
    <location>
        <begin position="165"/>
        <end position="188"/>
    </location>
</feature>
<dbReference type="Proteomes" id="UP000023555">
    <property type="component" value="Unassembled WGS sequence"/>
</dbReference>
<dbReference type="EMBL" id="AYKQ01000008">
    <property type="protein sequence ID" value="EWH33800.1"/>
    <property type="molecule type" value="Genomic_DNA"/>
</dbReference>
<accession>W7S2C7</accession>
<comment type="caution">
    <text evidence="7">The sequence shown here is derived from an EMBL/GenBank/DDBJ whole genome shotgun (WGS) entry which is preliminary data.</text>
</comment>
<evidence type="ECO:0000259" key="6">
    <source>
        <dbReference type="Pfam" id="PF04893"/>
    </source>
</evidence>
<evidence type="ECO:0000256" key="1">
    <source>
        <dbReference type="ARBA" id="ARBA00004141"/>
    </source>
</evidence>
<feature type="transmembrane region" description="Helical" evidence="5">
    <location>
        <begin position="83"/>
        <end position="112"/>
    </location>
</feature>
<evidence type="ECO:0000313" key="8">
    <source>
        <dbReference type="Proteomes" id="UP000023555"/>
    </source>
</evidence>
<dbReference type="Pfam" id="PF04893">
    <property type="entry name" value="Yip1"/>
    <property type="match status" value="1"/>
</dbReference>
<dbReference type="HOGENOM" id="CLU_109313_0_0_9"/>
<keyword evidence="4 5" id="KW-0472">Membrane</keyword>
<dbReference type="GO" id="GO:0016020">
    <property type="term" value="C:membrane"/>
    <property type="evidence" value="ECO:0007669"/>
    <property type="project" value="UniProtKB-SubCell"/>
</dbReference>